<organism evidence="2 3">
    <name type="scientific">Mycena albidolilacea</name>
    <dbReference type="NCBI Taxonomy" id="1033008"/>
    <lineage>
        <taxon>Eukaryota</taxon>
        <taxon>Fungi</taxon>
        <taxon>Dikarya</taxon>
        <taxon>Basidiomycota</taxon>
        <taxon>Agaricomycotina</taxon>
        <taxon>Agaricomycetes</taxon>
        <taxon>Agaricomycetidae</taxon>
        <taxon>Agaricales</taxon>
        <taxon>Marasmiineae</taxon>
        <taxon>Mycenaceae</taxon>
        <taxon>Mycena</taxon>
    </lineage>
</organism>
<sequence length="451" mass="49564">MLLHSHGAYVAAGTGPDSHRMLVPQFSYSVTLLHVDVRIASLLNWLTDDLPAEGRPPPLGLSWVEHVDVHLQWHRRNTGIWHATDSRWREAHRVRLTALGASMGSVNVSVLDLGASFDDLFCRGVGFREQGLGGEGPDKLDLDNHDGVEEENARGMVKKIETNVRMDFHTSAIRPHPNGQRPRSGRTPVGAPLPISHAHIVPALLDIAFAGLPINCEPTQCAVLEEMFEWQKLGHYPNAVLDKYVIDVDGNGWSLLQAPDEFGLLIFKATTYPEWYAPGSHPKLLILAPRSPHSRPQRRSSRRASAGLHLPWRLRMRTHPLMCTADFRTRTQTSSSTQIWPPRAPPHAGGTADRLAVRPRLGALSLSHTLHSALAASTQAVTSMVTVYVHAYANLSSGYSTAAAAACPAVGGQQTPTNVPPPPQTYAHEDRLAFSWQQASVEEQEEGEEQE</sequence>
<reference evidence="2" key="1">
    <citation type="submission" date="2023-03" db="EMBL/GenBank/DDBJ databases">
        <title>Massive genome expansion in bonnet fungi (Mycena s.s.) driven by repeated elements and novel gene families across ecological guilds.</title>
        <authorList>
            <consortium name="Lawrence Berkeley National Laboratory"/>
            <person name="Harder C.B."/>
            <person name="Miyauchi S."/>
            <person name="Viragh M."/>
            <person name="Kuo A."/>
            <person name="Thoen E."/>
            <person name="Andreopoulos B."/>
            <person name="Lu D."/>
            <person name="Skrede I."/>
            <person name="Drula E."/>
            <person name="Henrissat B."/>
            <person name="Morin E."/>
            <person name="Kohler A."/>
            <person name="Barry K."/>
            <person name="LaButti K."/>
            <person name="Morin E."/>
            <person name="Salamov A."/>
            <person name="Lipzen A."/>
            <person name="Mereny Z."/>
            <person name="Hegedus B."/>
            <person name="Baldrian P."/>
            <person name="Stursova M."/>
            <person name="Weitz H."/>
            <person name="Taylor A."/>
            <person name="Grigoriev I.V."/>
            <person name="Nagy L.G."/>
            <person name="Martin F."/>
            <person name="Kauserud H."/>
        </authorList>
    </citation>
    <scope>NUCLEOTIDE SEQUENCE</scope>
    <source>
        <strain evidence="2">CBHHK002</strain>
    </source>
</reference>
<evidence type="ECO:0000313" key="3">
    <source>
        <dbReference type="Proteomes" id="UP001218218"/>
    </source>
</evidence>
<dbReference type="Proteomes" id="UP001218218">
    <property type="component" value="Unassembled WGS sequence"/>
</dbReference>
<comment type="caution">
    <text evidence="2">The sequence shown here is derived from an EMBL/GenBank/DDBJ whole genome shotgun (WGS) entry which is preliminary data.</text>
</comment>
<evidence type="ECO:0000256" key="1">
    <source>
        <dbReference type="SAM" id="MobiDB-lite"/>
    </source>
</evidence>
<evidence type="ECO:0000313" key="2">
    <source>
        <dbReference type="EMBL" id="KAJ7339052.1"/>
    </source>
</evidence>
<gene>
    <name evidence="2" type="ORF">DFH08DRAFT_1013813</name>
</gene>
<feature type="region of interest" description="Disordered" evidence="1">
    <location>
        <begin position="171"/>
        <end position="191"/>
    </location>
</feature>
<feature type="region of interest" description="Disordered" evidence="1">
    <location>
        <begin position="410"/>
        <end position="429"/>
    </location>
</feature>
<name>A0AAD7EML7_9AGAR</name>
<protein>
    <submittedName>
        <fullName evidence="2">Uncharacterized protein</fullName>
    </submittedName>
</protein>
<dbReference type="AlphaFoldDB" id="A0AAD7EML7"/>
<keyword evidence="3" id="KW-1185">Reference proteome</keyword>
<dbReference type="EMBL" id="JARIHO010000028">
    <property type="protein sequence ID" value="KAJ7339052.1"/>
    <property type="molecule type" value="Genomic_DNA"/>
</dbReference>
<proteinExistence type="predicted"/>
<feature type="region of interest" description="Disordered" evidence="1">
    <location>
        <begin position="332"/>
        <end position="352"/>
    </location>
</feature>
<accession>A0AAD7EML7</accession>